<gene>
    <name evidence="1" type="ORF">GHK86_11035</name>
</gene>
<comment type="caution">
    <text evidence="1">The sequence shown here is derived from an EMBL/GenBank/DDBJ whole genome shotgun (WGS) entry which is preliminary data.</text>
</comment>
<dbReference type="Proteomes" id="UP000437736">
    <property type="component" value="Unassembled WGS sequence"/>
</dbReference>
<sequence length="52" mass="5605">MGQHVVGEDACRGFGVGLPRLAARGFPLSGFGEVIYHPLRQLVVVLSVRRDA</sequence>
<evidence type="ECO:0000313" key="2">
    <source>
        <dbReference type="Proteomes" id="UP000437736"/>
    </source>
</evidence>
<reference evidence="1 2" key="1">
    <citation type="submission" date="2019-11" db="EMBL/GenBank/DDBJ databases">
        <title>Acidiferrimicrobium australis gen. nov., sp. nov., an acidophilic and obligately heterotrophic, member of the Actinobacteria that catalyses dissimilatory oxido- reduction of iron isolated from metal-rich acidic water in Chile.</title>
        <authorList>
            <person name="Gonzalez D."/>
            <person name="Huber K."/>
            <person name="Hedrich S."/>
            <person name="Rojas-Villalobos C."/>
            <person name="Quatrini R."/>
            <person name="Dinamarca M.A."/>
            <person name="Schwarz A."/>
            <person name="Canales C."/>
            <person name="Nancucheo I."/>
        </authorList>
    </citation>
    <scope>NUCLEOTIDE SEQUENCE [LARGE SCALE GENOMIC DNA]</scope>
    <source>
        <strain evidence="1 2">USS-CCA1</strain>
    </source>
</reference>
<protein>
    <submittedName>
        <fullName evidence="1">Uncharacterized protein</fullName>
    </submittedName>
</protein>
<accession>A0ABW9QVE8</accession>
<name>A0ABW9QVE8_9ACTN</name>
<keyword evidence="2" id="KW-1185">Reference proteome</keyword>
<evidence type="ECO:0000313" key="1">
    <source>
        <dbReference type="EMBL" id="MST33252.1"/>
    </source>
</evidence>
<organism evidence="1 2">
    <name type="scientific">Acidiferrimicrobium australe</name>
    <dbReference type="NCBI Taxonomy" id="2664430"/>
    <lineage>
        <taxon>Bacteria</taxon>
        <taxon>Bacillati</taxon>
        <taxon>Actinomycetota</taxon>
        <taxon>Acidimicrobiia</taxon>
        <taxon>Acidimicrobiales</taxon>
        <taxon>Acidimicrobiaceae</taxon>
        <taxon>Acidiferrimicrobium</taxon>
    </lineage>
</organism>
<dbReference type="EMBL" id="WJHE01000536">
    <property type="protein sequence ID" value="MST33252.1"/>
    <property type="molecule type" value="Genomic_DNA"/>
</dbReference>
<proteinExistence type="predicted"/>